<dbReference type="PROSITE" id="PS50977">
    <property type="entry name" value="HTH_TETR_2"/>
    <property type="match status" value="1"/>
</dbReference>
<dbReference type="Gene3D" id="1.10.357.10">
    <property type="entry name" value="Tetracycline Repressor, domain 2"/>
    <property type="match status" value="1"/>
</dbReference>
<evidence type="ECO:0000313" key="6">
    <source>
        <dbReference type="EMBL" id="ATI41280.1"/>
    </source>
</evidence>
<dbReference type="Pfam" id="PF00440">
    <property type="entry name" value="TetR_N"/>
    <property type="match status" value="1"/>
</dbReference>
<proteinExistence type="predicted"/>
<dbReference type="PANTHER" id="PTHR30055:SF234">
    <property type="entry name" value="HTH-TYPE TRANSCRIPTIONAL REGULATOR BETI"/>
    <property type="match status" value="1"/>
</dbReference>
<keyword evidence="1" id="KW-0805">Transcription regulation</keyword>
<gene>
    <name evidence="6" type="ORF">CBW24_04200</name>
</gene>
<dbReference type="PANTHER" id="PTHR30055">
    <property type="entry name" value="HTH-TYPE TRANSCRIPTIONAL REGULATOR RUTR"/>
    <property type="match status" value="1"/>
</dbReference>
<evidence type="ECO:0000259" key="5">
    <source>
        <dbReference type="PROSITE" id="PS50977"/>
    </source>
</evidence>
<dbReference type="Proteomes" id="UP000219050">
    <property type="component" value="Chromosome"/>
</dbReference>
<dbReference type="SUPFAM" id="SSF46689">
    <property type="entry name" value="Homeodomain-like"/>
    <property type="match status" value="1"/>
</dbReference>
<dbReference type="InterPro" id="IPR001647">
    <property type="entry name" value="HTH_TetR"/>
</dbReference>
<keyword evidence="3" id="KW-0804">Transcription</keyword>
<evidence type="ECO:0000256" key="3">
    <source>
        <dbReference type="ARBA" id="ARBA00023163"/>
    </source>
</evidence>
<evidence type="ECO:0000256" key="4">
    <source>
        <dbReference type="PROSITE-ProRule" id="PRU00335"/>
    </source>
</evidence>
<dbReference type="InterPro" id="IPR050109">
    <property type="entry name" value="HTH-type_TetR-like_transc_reg"/>
</dbReference>
<dbReference type="GO" id="GO:0000976">
    <property type="term" value="F:transcription cis-regulatory region binding"/>
    <property type="evidence" value="ECO:0007669"/>
    <property type="project" value="TreeGrafter"/>
</dbReference>
<sequence length="229" mass="25659">MTDMRSPSGPPRGKPIQARSVAMRRKLIRAALDVIYDEGYNSASTPEFSRRAGVSRGALLHHFPTRADIILAAMEELLNEGTREIRQVTDRVARQELSLGEYVEFLWDMFSGRFFYISLEFITEARTDPELRAGMIPVVRDFHAALDSIWSEFEKQADGLPHNARAAMNMTVCLVRGMGVQTVLKDDPAYYRAMLETWKTVLPQILDTSQPDVSLPAATGDKPAAKSAR</sequence>
<protein>
    <submittedName>
        <fullName evidence="6">TetR family transcriptional regulator</fullName>
    </submittedName>
</protein>
<dbReference type="AlphaFoldDB" id="A0A291LX74"/>
<dbReference type="RefSeq" id="WP_232530104.1">
    <property type="nucleotide sequence ID" value="NZ_CP021404.1"/>
</dbReference>
<dbReference type="InterPro" id="IPR009057">
    <property type="entry name" value="Homeodomain-like_sf"/>
</dbReference>
<reference evidence="6 7" key="1">
    <citation type="submission" date="2017-05" db="EMBL/GenBank/DDBJ databases">
        <title>Comparative genomic and metabolic analysis of manganese-oxidizing mechanisms in Celeribater manganoxidans DY25T: its adaption to the environment of polymetallic nodule.</title>
        <authorList>
            <person name="Wang X."/>
        </authorList>
    </citation>
    <scope>NUCLEOTIDE SEQUENCE [LARGE SCALE GENOMIC DNA]</scope>
    <source>
        <strain evidence="6 7">DY25</strain>
    </source>
</reference>
<dbReference type="GO" id="GO:0003700">
    <property type="term" value="F:DNA-binding transcription factor activity"/>
    <property type="evidence" value="ECO:0007669"/>
    <property type="project" value="TreeGrafter"/>
</dbReference>
<evidence type="ECO:0000256" key="2">
    <source>
        <dbReference type="ARBA" id="ARBA00023125"/>
    </source>
</evidence>
<dbReference type="KEGG" id="cmag:CBW24_04200"/>
<keyword evidence="2 4" id="KW-0238">DNA-binding</keyword>
<feature type="DNA-binding region" description="H-T-H motif" evidence="4">
    <location>
        <begin position="44"/>
        <end position="63"/>
    </location>
</feature>
<evidence type="ECO:0000313" key="7">
    <source>
        <dbReference type="Proteomes" id="UP000219050"/>
    </source>
</evidence>
<dbReference type="PRINTS" id="PR00455">
    <property type="entry name" value="HTHTETR"/>
</dbReference>
<organism evidence="6 7">
    <name type="scientific">Pacificitalea manganoxidans</name>
    <dbReference type="NCBI Taxonomy" id="1411902"/>
    <lineage>
        <taxon>Bacteria</taxon>
        <taxon>Pseudomonadati</taxon>
        <taxon>Pseudomonadota</taxon>
        <taxon>Alphaproteobacteria</taxon>
        <taxon>Rhodobacterales</taxon>
        <taxon>Paracoccaceae</taxon>
        <taxon>Pacificitalea</taxon>
    </lineage>
</organism>
<keyword evidence="7" id="KW-1185">Reference proteome</keyword>
<feature type="domain" description="HTH tetR-type" evidence="5">
    <location>
        <begin position="21"/>
        <end position="81"/>
    </location>
</feature>
<evidence type="ECO:0000256" key="1">
    <source>
        <dbReference type="ARBA" id="ARBA00023015"/>
    </source>
</evidence>
<name>A0A291LX74_9RHOB</name>
<accession>A0A291LX74</accession>
<dbReference type="EMBL" id="CP021404">
    <property type="protein sequence ID" value="ATI41280.1"/>
    <property type="molecule type" value="Genomic_DNA"/>
</dbReference>